<organism evidence="10 11">
    <name type="scientific">Cellulomonas aerilata</name>
    <dbReference type="NCBI Taxonomy" id="515326"/>
    <lineage>
        <taxon>Bacteria</taxon>
        <taxon>Bacillati</taxon>
        <taxon>Actinomycetota</taxon>
        <taxon>Actinomycetes</taxon>
        <taxon>Micrococcales</taxon>
        <taxon>Cellulomonadaceae</taxon>
        <taxon>Cellulomonas</taxon>
    </lineage>
</organism>
<sequence length="368" mass="37335">MPDGPVGHPWQAWPVPPTARRPSASTATADRSGPTRTGSGRAAARPPLAWDEAEPAPVVLVTGSEGLLAERAVAAVVAGAKERDPDVEVTRLDGAGYSGGSLGVVTSPSLFGEARVVVVEGVEQGTDELMTDALTYLGAPADDVVLVLQHGGGQRGKKLLDAVKASGAPVVLCEPIKKDADKVAFATAELRRAGRRADAAGVRALVEAVGADLRELAAACAQLVADTSGLIGADAVSRYYGGRIEATGFRVADAAIAGQTGQAVALLRHALATGADPVPLVAALAAKLRVLAKVAASRGRGSGPSRDLGLAPWQLDRARRDLAHWTPEALAAAITAVAQADAEVKGAGRDPVFAIERAVLRVASAAAG</sequence>
<dbReference type="GO" id="GO:0003677">
    <property type="term" value="F:DNA binding"/>
    <property type="evidence" value="ECO:0007669"/>
    <property type="project" value="UniProtKB-KW"/>
</dbReference>
<evidence type="ECO:0000256" key="3">
    <source>
        <dbReference type="ARBA" id="ARBA00022695"/>
    </source>
</evidence>
<accession>A0A512DBQ6</accession>
<keyword evidence="3" id="KW-0548">Nucleotidyltransferase</keyword>
<keyword evidence="11" id="KW-1185">Reference proteome</keyword>
<keyword evidence="2" id="KW-0808">Transferase</keyword>
<keyword evidence="4" id="KW-0235">DNA replication</keyword>
<dbReference type="AlphaFoldDB" id="A0A512DBQ6"/>
<feature type="region of interest" description="Disordered" evidence="8">
    <location>
        <begin position="1"/>
        <end position="50"/>
    </location>
</feature>
<proteinExistence type="inferred from homology"/>
<dbReference type="Gene3D" id="3.40.50.300">
    <property type="entry name" value="P-loop containing nucleotide triphosphate hydrolases"/>
    <property type="match status" value="1"/>
</dbReference>
<dbReference type="EMBL" id="BJYY01000012">
    <property type="protein sequence ID" value="GEO33903.1"/>
    <property type="molecule type" value="Genomic_DNA"/>
</dbReference>
<keyword evidence="5" id="KW-0239">DNA-directed DNA polymerase</keyword>
<dbReference type="InterPro" id="IPR005790">
    <property type="entry name" value="DNA_polIII_delta"/>
</dbReference>
<evidence type="ECO:0000256" key="5">
    <source>
        <dbReference type="ARBA" id="ARBA00022932"/>
    </source>
</evidence>
<evidence type="ECO:0000313" key="11">
    <source>
        <dbReference type="Proteomes" id="UP000321181"/>
    </source>
</evidence>
<dbReference type="Pfam" id="PF21694">
    <property type="entry name" value="DNA_pol3_delta_C"/>
    <property type="match status" value="1"/>
</dbReference>
<evidence type="ECO:0000256" key="1">
    <source>
        <dbReference type="ARBA" id="ARBA00012417"/>
    </source>
</evidence>
<feature type="compositionally biased region" description="Low complexity" evidence="8">
    <location>
        <begin position="20"/>
        <end position="32"/>
    </location>
</feature>
<gene>
    <name evidence="10" type="ORF">CAE01nite_16280</name>
</gene>
<comment type="catalytic activity">
    <reaction evidence="7">
        <text>DNA(n) + a 2'-deoxyribonucleoside 5'-triphosphate = DNA(n+1) + diphosphate</text>
        <dbReference type="Rhea" id="RHEA:22508"/>
        <dbReference type="Rhea" id="RHEA-COMP:17339"/>
        <dbReference type="Rhea" id="RHEA-COMP:17340"/>
        <dbReference type="ChEBI" id="CHEBI:33019"/>
        <dbReference type="ChEBI" id="CHEBI:61560"/>
        <dbReference type="ChEBI" id="CHEBI:173112"/>
        <dbReference type="EC" id="2.7.7.7"/>
    </reaction>
</comment>
<protein>
    <recommendedName>
        <fullName evidence="1">DNA-directed DNA polymerase</fullName>
        <ecNumber evidence="1">2.7.7.7</ecNumber>
    </recommendedName>
</protein>
<dbReference type="PANTHER" id="PTHR34388">
    <property type="entry name" value="DNA POLYMERASE III SUBUNIT DELTA"/>
    <property type="match status" value="1"/>
</dbReference>
<evidence type="ECO:0000256" key="2">
    <source>
        <dbReference type="ARBA" id="ARBA00022679"/>
    </source>
</evidence>
<evidence type="ECO:0000259" key="9">
    <source>
        <dbReference type="Pfam" id="PF21694"/>
    </source>
</evidence>
<dbReference type="PANTHER" id="PTHR34388:SF1">
    <property type="entry name" value="DNA POLYMERASE III SUBUNIT DELTA"/>
    <property type="match status" value="1"/>
</dbReference>
<dbReference type="GO" id="GO:0006261">
    <property type="term" value="P:DNA-templated DNA replication"/>
    <property type="evidence" value="ECO:0007669"/>
    <property type="project" value="TreeGrafter"/>
</dbReference>
<dbReference type="InterPro" id="IPR027417">
    <property type="entry name" value="P-loop_NTPase"/>
</dbReference>
<evidence type="ECO:0000313" key="10">
    <source>
        <dbReference type="EMBL" id="GEO33903.1"/>
    </source>
</evidence>
<dbReference type="GO" id="GO:0003887">
    <property type="term" value="F:DNA-directed DNA polymerase activity"/>
    <property type="evidence" value="ECO:0007669"/>
    <property type="project" value="UniProtKB-KW"/>
</dbReference>
<evidence type="ECO:0000256" key="7">
    <source>
        <dbReference type="ARBA" id="ARBA00049244"/>
    </source>
</evidence>
<dbReference type="GO" id="GO:0009360">
    <property type="term" value="C:DNA polymerase III complex"/>
    <property type="evidence" value="ECO:0007669"/>
    <property type="project" value="TreeGrafter"/>
</dbReference>
<dbReference type="InterPro" id="IPR008921">
    <property type="entry name" value="DNA_pol3_clamp-load_cplx_C"/>
</dbReference>
<dbReference type="Proteomes" id="UP000321181">
    <property type="component" value="Unassembled WGS sequence"/>
</dbReference>
<name>A0A512DBQ6_9CELL</name>
<comment type="caution">
    <text evidence="10">The sequence shown here is derived from an EMBL/GenBank/DDBJ whole genome shotgun (WGS) entry which is preliminary data.</text>
</comment>
<reference evidence="10 11" key="1">
    <citation type="submission" date="2019-07" db="EMBL/GenBank/DDBJ databases">
        <title>Whole genome shotgun sequence of Cellulomonas aerilata NBRC 106308.</title>
        <authorList>
            <person name="Hosoyama A."/>
            <person name="Uohara A."/>
            <person name="Ohji S."/>
            <person name="Ichikawa N."/>
        </authorList>
    </citation>
    <scope>NUCLEOTIDE SEQUENCE [LARGE SCALE GENOMIC DNA]</scope>
    <source>
        <strain evidence="10 11">NBRC 106308</strain>
    </source>
</reference>
<dbReference type="InterPro" id="IPR048466">
    <property type="entry name" value="DNA_pol3_delta-like_C"/>
</dbReference>
<feature type="domain" description="DNA polymerase III delta subunit-like C-terminal" evidence="9">
    <location>
        <begin position="247"/>
        <end position="361"/>
    </location>
</feature>
<dbReference type="SUPFAM" id="SSF48019">
    <property type="entry name" value="post-AAA+ oligomerization domain-like"/>
    <property type="match status" value="1"/>
</dbReference>
<keyword evidence="10" id="KW-0238">DNA-binding</keyword>
<dbReference type="NCBIfam" id="TIGR01128">
    <property type="entry name" value="holA"/>
    <property type="match status" value="1"/>
</dbReference>
<evidence type="ECO:0000256" key="6">
    <source>
        <dbReference type="ARBA" id="ARBA00034754"/>
    </source>
</evidence>
<evidence type="ECO:0000256" key="8">
    <source>
        <dbReference type="SAM" id="MobiDB-lite"/>
    </source>
</evidence>
<comment type="similarity">
    <text evidence="6">Belongs to the DNA polymerase HolA subunit family.</text>
</comment>
<dbReference type="EC" id="2.7.7.7" evidence="1"/>
<evidence type="ECO:0000256" key="4">
    <source>
        <dbReference type="ARBA" id="ARBA00022705"/>
    </source>
</evidence>
<dbReference type="Gene3D" id="1.20.272.10">
    <property type="match status" value="1"/>
</dbReference>